<dbReference type="PANTHER" id="PTHR17384">
    <property type="entry name" value="P-SELECTIN GLYCOPROTEIN LIGAND-1"/>
    <property type="match status" value="1"/>
</dbReference>
<evidence type="ECO:0000256" key="1">
    <source>
        <dbReference type="SAM" id="MobiDB-lite"/>
    </source>
</evidence>
<evidence type="ECO:0008006" key="6">
    <source>
        <dbReference type="Google" id="ProtNLM"/>
    </source>
</evidence>
<name>A0ABQ9UZW7_SAGOE</name>
<evidence type="ECO:0000256" key="3">
    <source>
        <dbReference type="SAM" id="SignalP"/>
    </source>
</evidence>
<comment type="caution">
    <text evidence="4">The sequence shown here is derived from an EMBL/GenBank/DDBJ whole genome shotgun (WGS) entry which is preliminary data.</text>
</comment>
<feature type="region of interest" description="Disordered" evidence="1">
    <location>
        <begin position="128"/>
        <end position="262"/>
    </location>
</feature>
<proteinExistence type="predicted"/>
<keyword evidence="2" id="KW-0472">Membrane</keyword>
<dbReference type="InterPro" id="IPR026195">
    <property type="entry name" value="PSGL-1"/>
</dbReference>
<reference evidence="4 5" key="1">
    <citation type="submission" date="2023-05" db="EMBL/GenBank/DDBJ databases">
        <title>B98-5 Cell Line De Novo Hybrid Assembly: An Optical Mapping Approach.</title>
        <authorList>
            <person name="Kananen K."/>
            <person name="Auerbach J.A."/>
            <person name="Kautto E."/>
            <person name="Blachly J.S."/>
        </authorList>
    </citation>
    <scope>NUCLEOTIDE SEQUENCE [LARGE SCALE GENOMIC DNA]</scope>
    <source>
        <strain evidence="4">B95-8</strain>
        <tissue evidence="4">Cell line</tissue>
    </source>
</reference>
<feature type="signal peptide" evidence="3">
    <location>
        <begin position="1"/>
        <end position="17"/>
    </location>
</feature>
<protein>
    <recommendedName>
        <fullName evidence="6">Selectin P ligand</fullName>
    </recommendedName>
</protein>
<dbReference type="PANTHER" id="PTHR17384:SF7">
    <property type="entry name" value="P-SELECTIN GLYCOPROTEIN LIGAND 1"/>
    <property type="match status" value="1"/>
</dbReference>
<evidence type="ECO:0000313" key="5">
    <source>
        <dbReference type="Proteomes" id="UP001266305"/>
    </source>
</evidence>
<keyword evidence="2" id="KW-1133">Transmembrane helix</keyword>
<keyword evidence="3" id="KW-0732">Signal</keyword>
<dbReference type="EMBL" id="JASSZA010000009">
    <property type="protein sequence ID" value="KAK2102541.1"/>
    <property type="molecule type" value="Genomic_DNA"/>
</dbReference>
<sequence>MPLKLLLLLILLGPSSTLQLWDPWADGAKKALGPLLARGRRQANEDYDDLYDELVPETEAPEILNNITNATLLTGFGTPEPTTMEPATRHSTGLDAGGAVTELGTELSNMGTMSTEPAAMEVQTTHLVSTEAQTTQPAATEAQTTQQAATEAQTTQPAAMEAQTTQLAATEAQTTQPAATEAQTTQPAAMEAQSTQLAAMEAQTTQPAATEARTTQLAATEAQTTQPAAMEVQTTPSVGTEAQTTQPAVMEAQTTPSVTTEAKTTPLVATEAQTTPPAAMQALSTEPNATEALSTEPNATEALPTEPTTKRGLVMPFPVSSVTHKGIPMAASNLSTSHPVGAPDHISVKQCLLAILILAMVATVFLVCTVVLAVRLSRKSHRYPVRNYSPTEMVCISSLLPDGGEGPPTTANGGLPKAKSQGLTPEPGEDHEGDNLTLHSFLP</sequence>
<feature type="compositionally biased region" description="Polar residues" evidence="1">
    <location>
        <begin position="232"/>
        <end position="262"/>
    </location>
</feature>
<organism evidence="4 5">
    <name type="scientific">Saguinus oedipus</name>
    <name type="common">Cotton-top tamarin</name>
    <name type="synonym">Oedipomidas oedipus</name>
    <dbReference type="NCBI Taxonomy" id="9490"/>
    <lineage>
        <taxon>Eukaryota</taxon>
        <taxon>Metazoa</taxon>
        <taxon>Chordata</taxon>
        <taxon>Craniata</taxon>
        <taxon>Vertebrata</taxon>
        <taxon>Euteleostomi</taxon>
        <taxon>Mammalia</taxon>
        <taxon>Eutheria</taxon>
        <taxon>Euarchontoglires</taxon>
        <taxon>Primates</taxon>
        <taxon>Haplorrhini</taxon>
        <taxon>Platyrrhini</taxon>
        <taxon>Cebidae</taxon>
        <taxon>Callitrichinae</taxon>
        <taxon>Saguinus</taxon>
    </lineage>
</organism>
<keyword evidence="2" id="KW-0812">Transmembrane</keyword>
<feature type="chain" id="PRO_5045634644" description="Selectin P ligand" evidence="3">
    <location>
        <begin position="18"/>
        <end position="443"/>
    </location>
</feature>
<feature type="region of interest" description="Disordered" evidence="1">
    <location>
        <begin position="399"/>
        <end position="443"/>
    </location>
</feature>
<evidence type="ECO:0000256" key="2">
    <source>
        <dbReference type="SAM" id="Phobius"/>
    </source>
</evidence>
<evidence type="ECO:0000313" key="4">
    <source>
        <dbReference type="EMBL" id="KAK2102541.1"/>
    </source>
</evidence>
<keyword evidence="5" id="KW-1185">Reference proteome</keyword>
<accession>A0ABQ9UZW7</accession>
<feature type="transmembrane region" description="Helical" evidence="2">
    <location>
        <begin position="352"/>
        <end position="374"/>
    </location>
</feature>
<gene>
    <name evidence="4" type="ORF">P7K49_020208</name>
</gene>
<dbReference type="Proteomes" id="UP001266305">
    <property type="component" value="Unassembled WGS sequence"/>
</dbReference>
<feature type="region of interest" description="Disordered" evidence="1">
    <location>
        <begin position="286"/>
        <end position="312"/>
    </location>
</feature>
<feature type="compositionally biased region" description="Polar residues" evidence="1">
    <location>
        <begin position="286"/>
        <end position="298"/>
    </location>
</feature>
<feature type="compositionally biased region" description="Low complexity" evidence="1">
    <location>
        <begin position="130"/>
        <end position="231"/>
    </location>
</feature>